<protein>
    <recommendedName>
        <fullName evidence="1">NmrA-like domain-containing protein</fullName>
    </recommendedName>
</protein>
<accession>A0A9P5SD36</accession>
<reference evidence="2" key="1">
    <citation type="journal article" date="2020" name="Fungal Divers.">
        <title>Resolving the Mortierellaceae phylogeny through synthesis of multi-gene phylogenetics and phylogenomics.</title>
        <authorList>
            <person name="Vandepol N."/>
            <person name="Liber J."/>
            <person name="Desiro A."/>
            <person name="Na H."/>
            <person name="Kennedy M."/>
            <person name="Barry K."/>
            <person name="Grigoriev I.V."/>
            <person name="Miller A.N."/>
            <person name="O'Donnell K."/>
            <person name="Stajich J.E."/>
            <person name="Bonito G."/>
        </authorList>
    </citation>
    <scope>NUCLEOTIDE SEQUENCE</scope>
    <source>
        <strain evidence="2">NVP1</strain>
    </source>
</reference>
<comment type="caution">
    <text evidence="2">The sequence shown here is derived from an EMBL/GenBank/DDBJ whole genome shotgun (WGS) entry which is preliminary data.</text>
</comment>
<dbReference type="GO" id="GO:0005737">
    <property type="term" value="C:cytoplasm"/>
    <property type="evidence" value="ECO:0007669"/>
    <property type="project" value="TreeGrafter"/>
</dbReference>
<sequence>MAPIKVFVTGITGYVGGTFINLWLNKENTLSDFSIRALIRSAAKAEQDIRPLGVEPVIGSLDDTDLLTREAADADVVLNFADADHLPAAKAILKGLSERRKQGGRARPILIHTSGTGVLTDSAYGYYASEDIYYDNDVQQLSTLAIEQPHRTIDLEIMSPSLVGRVDTYIVAPPTIFGCGTGPGNQNSIQIPLLVRSSLRNGQALQAGQGLNIWNKVHVIDLAHFFVLLLERALQEPQASGEPAVDDQGNLLP</sequence>
<dbReference type="PANTHER" id="PTHR48079:SF6">
    <property type="entry name" value="NAD(P)-BINDING DOMAIN-CONTAINING PROTEIN-RELATED"/>
    <property type="match status" value="1"/>
</dbReference>
<dbReference type="Gene3D" id="3.40.50.720">
    <property type="entry name" value="NAD(P)-binding Rossmann-like Domain"/>
    <property type="match status" value="1"/>
</dbReference>
<evidence type="ECO:0000313" key="3">
    <source>
        <dbReference type="Proteomes" id="UP000696485"/>
    </source>
</evidence>
<dbReference type="InterPro" id="IPR008030">
    <property type="entry name" value="NmrA-like"/>
</dbReference>
<keyword evidence="3" id="KW-1185">Reference proteome</keyword>
<dbReference type="InterPro" id="IPR051783">
    <property type="entry name" value="NAD(P)-dependent_oxidoreduct"/>
</dbReference>
<evidence type="ECO:0000313" key="2">
    <source>
        <dbReference type="EMBL" id="KAF9322503.1"/>
    </source>
</evidence>
<dbReference type="SUPFAM" id="SSF51735">
    <property type="entry name" value="NAD(P)-binding Rossmann-fold domains"/>
    <property type="match status" value="1"/>
</dbReference>
<dbReference type="GO" id="GO:0004029">
    <property type="term" value="F:aldehyde dehydrogenase (NAD+) activity"/>
    <property type="evidence" value="ECO:0007669"/>
    <property type="project" value="TreeGrafter"/>
</dbReference>
<feature type="domain" description="NmrA-like" evidence="1">
    <location>
        <begin position="5"/>
        <end position="79"/>
    </location>
</feature>
<dbReference type="InterPro" id="IPR036291">
    <property type="entry name" value="NAD(P)-bd_dom_sf"/>
</dbReference>
<dbReference type="AlphaFoldDB" id="A0A9P5SD36"/>
<evidence type="ECO:0000259" key="1">
    <source>
        <dbReference type="Pfam" id="PF05368"/>
    </source>
</evidence>
<dbReference type="EMBL" id="JAAAUY010001534">
    <property type="protein sequence ID" value="KAF9322503.1"/>
    <property type="molecule type" value="Genomic_DNA"/>
</dbReference>
<organism evidence="2 3">
    <name type="scientific">Podila minutissima</name>
    <dbReference type="NCBI Taxonomy" id="64525"/>
    <lineage>
        <taxon>Eukaryota</taxon>
        <taxon>Fungi</taxon>
        <taxon>Fungi incertae sedis</taxon>
        <taxon>Mucoromycota</taxon>
        <taxon>Mortierellomycotina</taxon>
        <taxon>Mortierellomycetes</taxon>
        <taxon>Mortierellales</taxon>
        <taxon>Mortierellaceae</taxon>
        <taxon>Podila</taxon>
    </lineage>
</organism>
<feature type="non-terminal residue" evidence="2">
    <location>
        <position position="253"/>
    </location>
</feature>
<dbReference type="PANTHER" id="PTHR48079">
    <property type="entry name" value="PROTEIN YEEZ"/>
    <property type="match status" value="1"/>
</dbReference>
<dbReference type="Pfam" id="PF05368">
    <property type="entry name" value="NmrA"/>
    <property type="match status" value="1"/>
</dbReference>
<gene>
    <name evidence="2" type="ORF">BG006_002338</name>
</gene>
<dbReference type="Proteomes" id="UP000696485">
    <property type="component" value="Unassembled WGS sequence"/>
</dbReference>
<proteinExistence type="predicted"/>
<name>A0A9P5SD36_9FUNG</name>